<name>A0A2V4P1K8_9ACTN</name>
<dbReference type="OrthoDB" id="4227082at2"/>
<organism evidence="1 2">
    <name type="scientific">Streptomyces tateyamensis</name>
    <dbReference type="NCBI Taxonomy" id="565073"/>
    <lineage>
        <taxon>Bacteria</taxon>
        <taxon>Bacillati</taxon>
        <taxon>Actinomycetota</taxon>
        <taxon>Actinomycetes</taxon>
        <taxon>Kitasatosporales</taxon>
        <taxon>Streptomycetaceae</taxon>
        <taxon>Streptomyces</taxon>
    </lineage>
</organism>
<dbReference type="AlphaFoldDB" id="A0A2V4P1K8"/>
<reference evidence="1 2" key="1">
    <citation type="submission" date="2018-03" db="EMBL/GenBank/DDBJ databases">
        <title>Bioinformatic expansion and discovery of thiopeptide antibiotics.</title>
        <authorList>
            <person name="Schwalen C.J."/>
            <person name="Hudson G.A."/>
            <person name="Mitchell D.A."/>
        </authorList>
    </citation>
    <scope>NUCLEOTIDE SEQUENCE [LARGE SCALE GENOMIC DNA]</scope>
    <source>
        <strain evidence="1 2">ATCC 21389</strain>
    </source>
</reference>
<dbReference type="Proteomes" id="UP000248039">
    <property type="component" value="Unassembled WGS sequence"/>
</dbReference>
<accession>A0A2V4P1K8</accession>
<evidence type="ECO:0000313" key="2">
    <source>
        <dbReference type="Proteomes" id="UP000248039"/>
    </source>
</evidence>
<evidence type="ECO:0000313" key="1">
    <source>
        <dbReference type="EMBL" id="PYC83454.1"/>
    </source>
</evidence>
<dbReference type="EMBL" id="PYBW01000028">
    <property type="protein sequence ID" value="PYC83454.1"/>
    <property type="molecule type" value="Genomic_DNA"/>
</dbReference>
<gene>
    <name evidence="1" type="ORF">C7C46_08970</name>
</gene>
<proteinExistence type="predicted"/>
<dbReference type="RefSeq" id="WP_110667552.1">
    <property type="nucleotide sequence ID" value="NZ_PYBW01000028.1"/>
</dbReference>
<comment type="caution">
    <text evidence="1">The sequence shown here is derived from an EMBL/GenBank/DDBJ whole genome shotgun (WGS) entry which is preliminary data.</text>
</comment>
<protein>
    <submittedName>
        <fullName evidence="1">Uncharacterized protein</fullName>
    </submittedName>
</protein>
<sequence>MPDITELLARATPRELTVPVCLDGQAAQDAADLQLQLEQAAGWQATSLGDVHPGAALAADLQVVRARVAAATVHVRLVAIGHTAYSALLACHPAPAGSNERYDAATFLPALVEACAAEPRLTAEQVVLLLESVNTGTAEQLFGAALLVNEEPSPIPF</sequence>
<keyword evidence="2" id="KW-1185">Reference proteome</keyword>